<dbReference type="RefSeq" id="WP_067235531.1">
    <property type="nucleotide sequence ID" value="NZ_LZMZ01000009.1"/>
</dbReference>
<dbReference type="InterPro" id="IPR040442">
    <property type="entry name" value="Pyrv_kinase-like_dom_sf"/>
</dbReference>
<name>A0A1B8QE94_9GAMM</name>
<keyword evidence="4" id="KW-0456">Lyase</keyword>
<evidence type="ECO:0000256" key="2">
    <source>
        <dbReference type="ARBA" id="ARBA00022723"/>
    </source>
</evidence>
<dbReference type="GO" id="GO:0006107">
    <property type="term" value="P:oxaloacetate metabolic process"/>
    <property type="evidence" value="ECO:0007669"/>
    <property type="project" value="TreeGrafter"/>
</dbReference>
<comment type="caution">
    <text evidence="4">The sequence shown here is derived from an EMBL/GenBank/DDBJ whole genome shotgun (WGS) entry which is preliminary data.</text>
</comment>
<dbReference type="OrthoDB" id="348111at2"/>
<dbReference type="AlphaFoldDB" id="A0A1B8QE94"/>
<evidence type="ECO:0000313" key="4">
    <source>
        <dbReference type="EMBL" id="OBX79979.1"/>
    </source>
</evidence>
<dbReference type="GO" id="GO:0016829">
    <property type="term" value="F:lyase activity"/>
    <property type="evidence" value="ECO:0007669"/>
    <property type="project" value="UniProtKB-KW"/>
</dbReference>
<dbReference type="SUPFAM" id="SSF51621">
    <property type="entry name" value="Phosphoenolpyruvate/pyruvate domain"/>
    <property type="match status" value="1"/>
</dbReference>
<gene>
    <name evidence="4" type="ORF">A9308_05090</name>
</gene>
<organism evidence="4 5">
    <name type="scientific">Faucicola atlantae</name>
    <dbReference type="NCBI Taxonomy" id="34059"/>
    <lineage>
        <taxon>Bacteria</taxon>
        <taxon>Pseudomonadati</taxon>
        <taxon>Pseudomonadota</taxon>
        <taxon>Gammaproteobacteria</taxon>
        <taxon>Moraxellales</taxon>
        <taxon>Moraxellaceae</taxon>
        <taxon>Faucicola</taxon>
    </lineage>
</organism>
<evidence type="ECO:0000256" key="3">
    <source>
        <dbReference type="ARBA" id="ARBA00022842"/>
    </source>
</evidence>
<protein>
    <submittedName>
        <fullName evidence="4">Citrate lyase subunit beta-like protein</fullName>
    </submittedName>
</protein>
<comment type="cofactor">
    <cofactor evidence="1">
        <name>Mg(2+)</name>
        <dbReference type="ChEBI" id="CHEBI:18420"/>
    </cofactor>
</comment>
<dbReference type="InterPro" id="IPR011206">
    <property type="entry name" value="Citrate_lyase_beta/mcl1/mcl2"/>
</dbReference>
<evidence type="ECO:0000313" key="5">
    <source>
        <dbReference type="Proteomes" id="UP000092508"/>
    </source>
</evidence>
<accession>A0A1B8QE94</accession>
<dbReference type="STRING" id="34059.A9308_05090"/>
<dbReference type="EMBL" id="LZMZ01000009">
    <property type="protein sequence ID" value="OBX79979.1"/>
    <property type="molecule type" value="Genomic_DNA"/>
</dbReference>
<dbReference type="Gene3D" id="3.20.20.60">
    <property type="entry name" value="Phosphoenolpyruvate-binding domains"/>
    <property type="match status" value="1"/>
</dbReference>
<dbReference type="InterPro" id="IPR015813">
    <property type="entry name" value="Pyrv/PenolPyrv_kinase-like_dom"/>
</dbReference>
<evidence type="ECO:0000256" key="1">
    <source>
        <dbReference type="ARBA" id="ARBA00001946"/>
    </source>
</evidence>
<dbReference type="PANTHER" id="PTHR32308">
    <property type="entry name" value="LYASE BETA SUBUNIT, PUTATIVE (AFU_ORTHOLOGUE AFUA_4G13030)-RELATED"/>
    <property type="match status" value="1"/>
</dbReference>
<dbReference type="InterPro" id="IPR039480">
    <property type="entry name" value="C-C_Bond_Lyase-like"/>
</dbReference>
<dbReference type="Pfam" id="PF15617">
    <property type="entry name" value="C-C_Bond_Lyase"/>
    <property type="match status" value="1"/>
</dbReference>
<dbReference type="PIRSF" id="PIRSF015582">
    <property type="entry name" value="Cit_lyase_B"/>
    <property type="match status" value="1"/>
</dbReference>
<keyword evidence="3" id="KW-0460">Magnesium</keyword>
<keyword evidence="2" id="KW-0479">Metal-binding</keyword>
<dbReference type="GO" id="GO:0000287">
    <property type="term" value="F:magnesium ion binding"/>
    <property type="evidence" value="ECO:0007669"/>
    <property type="project" value="TreeGrafter"/>
</dbReference>
<sequence>MTLINLPNQAILPLGEPPINPYRLGASLYMSATRADLWQVITRQQLPEVTSLVICLADAVSKHDVDDALANVQRLLTDWQTQVTAHLDNAVSQPTAFDRPLVFIRPRHATMLAQMATWQGIALIDGFILPKIDMLSLADWRLAWQQHADGNDTPPLVMPTLETAPIFNPHHNHELAQAFIEAFAERVLALRIGGNNLLACLRLRRPRQTTIYATPIGTLIDQLVGCFVPYGFYLTAPVFEYLDTPELFAQELQHDVALGLVGKTVIHPSQIAAVQRAFAVEASTVADANAILTQDTKAVFRQDNAMLEPTTHAAWARTVLLRAAVYDTID</sequence>
<reference evidence="4 5" key="1">
    <citation type="submission" date="2016-06" db="EMBL/GenBank/DDBJ databases">
        <title>Draft genome of Moraxella atlantae CCUG 66109.</title>
        <authorList>
            <person name="Salva-Serra F."/>
            <person name="Engstrom-Jakobsson H."/>
            <person name="Thorell K."/>
            <person name="Gonzales-Siles L."/>
            <person name="Karlsson R."/>
            <person name="Boulund F."/>
            <person name="Engstrand L."/>
            <person name="Kristiansson E."/>
            <person name="Moore E."/>
        </authorList>
    </citation>
    <scope>NUCLEOTIDE SEQUENCE [LARGE SCALE GENOMIC DNA]</scope>
    <source>
        <strain evidence="4 5">CCUG 66109</strain>
    </source>
</reference>
<proteinExistence type="predicted"/>
<dbReference type="Proteomes" id="UP000092508">
    <property type="component" value="Unassembled WGS sequence"/>
</dbReference>
<dbReference type="PANTHER" id="PTHR32308:SF10">
    <property type="entry name" value="CITRATE LYASE SUBUNIT BETA"/>
    <property type="match status" value="1"/>
</dbReference>